<name>D8QBW8_SCHCM</name>
<reference evidence="1 2" key="1">
    <citation type="journal article" date="2010" name="Nat. Biotechnol.">
        <title>Genome sequence of the model mushroom Schizophyllum commune.</title>
        <authorList>
            <person name="Ohm R.A."/>
            <person name="de Jong J.F."/>
            <person name="Lugones L.G."/>
            <person name="Aerts A."/>
            <person name="Kothe E."/>
            <person name="Stajich J.E."/>
            <person name="de Vries R.P."/>
            <person name="Record E."/>
            <person name="Levasseur A."/>
            <person name="Baker S.E."/>
            <person name="Bartholomew K.A."/>
            <person name="Coutinho P.M."/>
            <person name="Erdmann S."/>
            <person name="Fowler T.J."/>
            <person name="Gathman A.C."/>
            <person name="Lombard V."/>
            <person name="Henrissat B."/>
            <person name="Knabe N."/>
            <person name="Kuees U."/>
            <person name="Lilly W.W."/>
            <person name="Lindquist E."/>
            <person name="Lucas S."/>
            <person name="Magnuson J.K."/>
            <person name="Piumi F."/>
            <person name="Raudaskoski M."/>
            <person name="Salamov A."/>
            <person name="Schmutz J."/>
            <person name="Schwarze F.W.M.R."/>
            <person name="vanKuyk P.A."/>
            <person name="Horton J.S."/>
            <person name="Grigoriev I.V."/>
            <person name="Woesten H.A.B."/>
        </authorList>
    </citation>
    <scope>NUCLEOTIDE SEQUENCE [LARGE SCALE GENOMIC DNA]</scope>
    <source>
        <strain evidence="2">H4-8 / FGSC 9210</strain>
    </source>
</reference>
<evidence type="ECO:0000313" key="1">
    <source>
        <dbReference type="EMBL" id="EFI94429.1"/>
    </source>
</evidence>
<dbReference type="InParanoid" id="D8QBW8"/>
<feature type="non-terminal residue" evidence="1">
    <location>
        <position position="255"/>
    </location>
</feature>
<organism evidence="2">
    <name type="scientific">Schizophyllum commune (strain H4-8 / FGSC 9210)</name>
    <name type="common">Split gill fungus</name>
    <dbReference type="NCBI Taxonomy" id="578458"/>
    <lineage>
        <taxon>Eukaryota</taxon>
        <taxon>Fungi</taxon>
        <taxon>Dikarya</taxon>
        <taxon>Basidiomycota</taxon>
        <taxon>Agaricomycotina</taxon>
        <taxon>Agaricomycetes</taxon>
        <taxon>Agaricomycetidae</taxon>
        <taxon>Agaricales</taxon>
        <taxon>Schizophyllaceae</taxon>
        <taxon>Schizophyllum</taxon>
    </lineage>
</organism>
<dbReference type="VEuPathDB" id="FungiDB:SCHCODRAFT_02510496"/>
<dbReference type="Proteomes" id="UP000007431">
    <property type="component" value="Unassembled WGS sequence"/>
</dbReference>
<dbReference type="KEGG" id="scm:SCHCO_02510496"/>
<dbReference type="AlphaFoldDB" id="D8QBW8"/>
<gene>
    <name evidence="1" type="ORF">SCHCODRAFT_111378</name>
</gene>
<proteinExistence type="predicted"/>
<sequence length="255" mass="27986">MSIVKGAYRVITCEGPVQLHDGEEKNSGSVAIQIAGPTFAYSPSPSFPPSSTPRLFRVGLACELANGPRLRELAPSSSGVAYGRTACLAGGPYLDMRLLGGDALAEDEEVETDCRPVKKLRVSTSVSITTRRDGRITGEPPHHWHERRSHSPRTLLRAVGCASQHVPYEQLRQGVLRIYSPILSVAVEPVEVLFPAFVDRPLDTVREHLRSVLELRDAGYVYDSGLTPLESLFTTKFDMYSSIFSQAHLKELGIL</sequence>
<dbReference type="HOGENOM" id="CLU_1090522_0_0_1"/>
<dbReference type="EMBL" id="GL377309">
    <property type="protein sequence ID" value="EFI94429.1"/>
    <property type="molecule type" value="Genomic_DNA"/>
</dbReference>
<accession>D8QBW8</accession>
<dbReference type="GeneID" id="9591149"/>
<keyword evidence="2" id="KW-1185">Reference proteome</keyword>
<protein>
    <submittedName>
        <fullName evidence="1">Uncharacterized protein</fullName>
    </submittedName>
</protein>
<evidence type="ECO:0000313" key="2">
    <source>
        <dbReference type="Proteomes" id="UP000007431"/>
    </source>
</evidence>
<dbReference type="RefSeq" id="XP_003029332.1">
    <property type="nucleotide sequence ID" value="XM_003029286.1"/>
</dbReference>